<evidence type="ECO:0000313" key="4">
    <source>
        <dbReference type="Proteomes" id="UP001140453"/>
    </source>
</evidence>
<dbReference type="GO" id="GO:0051747">
    <property type="term" value="F:cytosine C-5 DNA demethylase activity"/>
    <property type="evidence" value="ECO:0007669"/>
    <property type="project" value="TreeGrafter"/>
</dbReference>
<gene>
    <name evidence="3" type="ORF">N0V93_009527</name>
</gene>
<dbReference type="EMBL" id="JAPEVB010000006">
    <property type="protein sequence ID" value="KAJ4386629.1"/>
    <property type="molecule type" value="Genomic_DNA"/>
</dbReference>
<keyword evidence="4" id="KW-1185">Reference proteome</keyword>
<dbReference type="AlphaFoldDB" id="A0A9W8YJS6"/>
<dbReference type="InterPro" id="IPR032852">
    <property type="entry name" value="ALKBH2"/>
</dbReference>
<dbReference type="GO" id="GO:0006307">
    <property type="term" value="P:DNA alkylation repair"/>
    <property type="evidence" value="ECO:0007669"/>
    <property type="project" value="TreeGrafter"/>
</dbReference>
<dbReference type="PANTHER" id="PTHR31573">
    <property type="entry name" value="ALPHA-KETOGLUTARATE-DEPENDENT DIOXYGENASE ALKB HOMOLOG 2"/>
    <property type="match status" value="1"/>
</dbReference>
<dbReference type="PANTHER" id="PTHR31573:SF4">
    <property type="entry name" value="FE2OG DIOXYGENASE DOMAIN-CONTAINING PROTEIN"/>
    <property type="match status" value="1"/>
</dbReference>
<name>A0A9W8YJS6_9PEZI</name>
<sequence>MAPKKRTQTDFSQPAISKRLRTRANNQKTRSAGDVDNSHDTGGTHNVAPSELPVWASTRQSLCDAVPYFKSHQGGVYTKDCFPHGILFARNGEVGDAVMMNKCIYSLGGGREMKEDGTWGRAGTYEPSHFEQWKITRDTQLPVMVLMDYRHPDFKNNIDIASSPNKSGSKPVYVVLGAYFVTEMWQEAVETKDGSEYPIFKIMLQRIDPHEKLSCWKGAIQTHQDNNTTEFFPQYTCNKCSEESPRAFKDQSSLCLNRECKDFFSTRGVRLQRHGLKYRKEFLNWVKPFTAERDTLPDVVPPPPGKDTEGYGTELRCRTGLVCPSCHHCDSRVFYNHWKCSSCGFVHMAEPDPYPIVGIEKETQEHTKKLLNGKNSQLFKEDGTTIFMADPKGSDLTQKSSSKKTFAKPQAEKGGIPGKKTNDRQPDAKGFVTKFSTKNERSTRTTYMVFNPNGDFIGSLVHERPSTSLKESLCGANELWDEIQKPGVTKDFRRNAARCSGSSIETLTRHFTQNFGAHYDFGVKVDDTSFEEAPDVILKSLVHLSHMGKQAVGSTLKVFHQENYKAVLGSTILEPWKQPNELLALAYMEKDTISYHDDGEDQLTGVISTLSLGSPASMKLRFKSTKADKSKGTKGNKAYLVLDVQLQHGDVVTMCDTRLQAFTEHTIVPVGIRRFAMTSRVIREDYYLEEKAAKKLEKLKITLDEMRKSARIPAKAAALVFEGTKLEIEESS</sequence>
<accession>A0A9W8YJS6</accession>
<dbReference type="GO" id="GO:0035516">
    <property type="term" value="F:broad specificity oxidative DNA demethylase activity"/>
    <property type="evidence" value="ECO:0007669"/>
    <property type="project" value="TreeGrafter"/>
</dbReference>
<evidence type="ECO:0000259" key="2">
    <source>
        <dbReference type="Pfam" id="PF13532"/>
    </source>
</evidence>
<reference evidence="3" key="1">
    <citation type="submission" date="2022-10" db="EMBL/GenBank/DDBJ databases">
        <title>Tapping the CABI collections for fungal endophytes: first genome assemblies for Collariella, Neodidymelliopsis, Ascochyta clinopodiicola, Didymella pomorum, Didymosphaeria variabile, Neocosmospora piperis and Neocucurbitaria cava.</title>
        <authorList>
            <person name="Hill R."/>
        </authorList>
    </citation>
    <scope>NUCLEOTIDE SEQUENCE</scope>
    <source>
        <strain evidence="3">IMI 355082</strain>
    </source>
</reference>
<dbReference type="Gene3D" id="2.60.120.590">
    <property type="entry name" value="Alpha-ketoglutarate-dependent dioxygenase AlkB-like"/>
    <property type="match status" value="1"/>
</dbReference>
<comment type="caution">
    <text evidence="3">The sequence shown here is derived from an EMBL/GenBank/DDBJ whole genome shotgun (WGS) entry which is preliminary data.</text>
</comment>
<evidence type="ECO:0000313" key="3">
    <source>
        <dbReference type="EMBL" id="KAJ4386629.1"/>
    </source>
</evidence>
<feature type="region of interest" description="Disordered" evidence="1">
    <location>
        <begin position="1"/>
        <end position="51"/>
    </location>
</feature>
<proteinExistence type="predicted"/>
<dbReference type="OrthoDB" id="2163491at2759"/>
<protein>
    <recommendedName>
        <fullName evidence="2">Alpha-ketoglutarate-dependent dioxygenase AlkB-like domain-containing protein</fullName>
    </recommendedName>
</protein>
<organism evidence="3 4">
    <name type="scientific">Gnomoniopsis smithogilvyi</name>
    <dbReference type="NCBI Taxonomy" id="1191159"/>
    <lineage>
        <taxon>Eukaryota</taxon>
        <taxon>Fungi</taxon>
        <taxon>Dikarya</taxon>
        <taxon>Ascomycota</taxon>
        <taxon>Pezizomycotina</taxon>
        <taxon>Sordariomycetes</taxon>
        <taxon>Sordariomycetidae</taxon>
        <taxon>Diaporthales</taxon>
        <taxon>Gnomoniaceae</taxon>
        <taxon>Gnomoniopsis</taxon>
    </lineage>
</organism>
<feature type="region of interest" description="Disordered" evidence="1">
    <location>
        <begin position="390"/>
        <end position="429"/>
    </location>
</feature>
<feature type="domain" description="Alpha-ketoglutarate-dependent dioxygenase AlkB-like" evidence="2">
    <location>
        <begin position="517"/>
        <end position="657"/>
    </location>
</feature>
<dbReference type="GO" id="GO:0008198">
    <property type="term" value="F:ferrous iron binding"/>
    <property type="evidence" value="ECO:0007669"/>
    <property type="project" value="TreeGrafter"/>
</dbReference>
<dbReference type="InterPro" id="IPR027450">
    <property type="entry name" value="AlkB-like"/>
</dbReference>
<dbReference type="Pfam" id="PF13532">
    <property type="entry name" value="2OG-FeII_Oxy_2"/>
    <property type="match status" value="1"/>
</dbReference>
<dbReference type="Proteomes" id="UP001140453">
    <property type="component" value="Unassembled WGS sequence"/>
</dbReference>
<dbReference type="SUPFAM" id="SSF51197">
    <property type="entry name" value="Clavaminate synthase-like"/>
    <property type="match status" value="1"/>
</dbReference>
<dbReference type="InterPro" id="IPR037151">
    <property type="entry name" value="AlkB-like_sf"/>
</dbReference>
<evidence type="ECO:0000256" key="1">
    <source>
        <dbReference type="SAM" id="MobiDB-lite"/>
    </source>
</evidence>